<dbReference type="Proteomes" id="UP000276133">
    <property type="component" value="Unassembled WGS sequence"/>
</dbReference>
<name>A0A3M7S5R8_BRAPC</name>
<protein>
    <submittedName>
        <fullName evidence="2">Uncharacterized protein</fullName>
    </submittedName>
</protein>
<organism evidence="2 3">
    <name type="scientific">Brachionus plicatilis</name>
    <name type="common">Marine rotifer</name>
    <name type="synonym">Brachionus muelleri</name>
    <dbReference type="NCBI Taxonomy" id="10195"/>
    <lineage>
        <taxon>Eukaryota</taxon>
        <taxon>Metazoa</taxon>
        <taxon>Spiralia</taxon>
        <taxon>Gnathifera</taxon>
        <taxon>Rotifera</taxon>
        <taxon>Eurotatoria</taxon>
        <taxon>Monogononta</taxon>
        <taxon>Pseudotrocha</taxon>
        <taxon>Ploima</taxon>
        <taxon>Brachionidae</taxon>
        <taxon>Brachionus</taxon>
    </lineage>
</organism>
<keyword evidence="1" id="KW-1133">Transmembrane helix</keyword>
<comment type="caution">
    <text evidence="2">The sequence shown here is derived from an EMBL/GenBank/DDBJ whole genome shotgun (WGS) entry which is preliminary data.</text>
</comment>
<reference evidence="2 3" key="1">
    <citation type="journal article" date="2018" name="Sci. Rep.">
        <title>Genomic signatures of local adaptation to the degree of environmental predictability in rotifers.</title>
        <authorList>
            <person name="Franch-Gras L."/>
            <person name="Hahn C."/>
            <person name="Garcia-Roger E.M."/>
            <person name="Carmona M.J."/>
            <person name="Serra M."/>
            <person name="Gomez A."/>
        </authorList>
    </citation>
    <scope>NUCLEOTIDE SEQUENCE [LARGE SCALE GENOMIC DNA]</scope>
    <source>
        <strain evidence="2">HYR1</strain>
    </source>
</reference>
<feature type="transmembrane region" description="Helical" evidence="1">
    <location>
        <begin position="26"/>
        <end position="45"/>
    </location>
</feature>
<keyword evidence="3" id="KW-1185">Reference proteome</keyword>
<keyword evidence="1" id="KW-0472">Membrane</keyword>
<sequence>MMKLDFFKTNLKSTLRNWIRKIGTKIAIISIINVTIICSVNSFTINSLDSESDKLTFGHDSSINTNNVIYSSDFDTKFLHNINEVITKIYRLIEKSGLLRIIIITGAVFIKFASKEENKWILDESINY</sequence>
<accession>A0A3M7S5R8</accession>
<keyword evidence="1" id="KW-0812">Transmembrane</keyword>
<gene>
    <name evidence="2" type="ORF">BpHYR1_019952</name>
</gene>
<evidence type="ECO:0000313" key="2">
    <source>
        <dbReference type="EMBL" id="RNA31101.1"/>
    </source>
</evidence>
<dbReference type="EMBL" id="REGN01001987">
    <property type="protein sequence ID" value="RNA31101.1"/>
    <property type="molecule type" value="Genomic_DNA"/>
</dbReference>
<evidence type="ECO:0000313" key="3">
    <source>
        <dbReference type="Proteomes" id="UP000276133"/>
    </source>
</evidence>
<evidence type="ECO:0000256" key="1">
    <source>
        <dbReference type="SAM" id="Phobius"/>
    </source>
</evidence>
<proteinExistence type="predicted"/>
<dbReference type="AlphaFoldDB" id="A0A3M7S5R8"/>